<dbReference type="Pfam" id="PF00856">
    <property type="entry name" value="SET"/>
    <property type="match status" value="1"/>
</dbReference>
<gene>
    <name evidence="18" type="ORF">AYI70_g6337</name>
</gene>
<evidence type="ECO:0000259" key="17">
    <source>
        <dbReference type="PROSITE" id="PS50868"/>
    </source>
</evidence>
<feature type="region of interest" description="Disordered" evidence="14">
    <location>
        <begin position="439"/>
        <end position="487"/>
    </location>
</feature>
<feature type="compositionally biased region" description="Low complexity" evidence="14">
    <location>
        <begin position="26"/>
        <end position="41"/>
    </location>
</feature>
<dbReference type="InterPro" id="IPR012677">
    <property type="entry name" value="Nucleotide-bd_a/b_plait_sf"/>
</dbReference>
<dbReference type="Gene3D" id="3.30.70.330">
    <property type="match status" value="1"/>
</dbReference>
<protein>
    <recommendedName>
        <fullName evidence="3">Histone-lysine N-methyltransferase, H3 lysine-4 specific</fullName>
        <ecNumber evidence="2">2.1.1.354</ecNumber>
    </recommendedName>
    <alternativeName>
        <fullName evidence="9">SET domain-containing protein 1</fullName>
    </alternativeName>
</protein>
<dbReference type="InterPro" id="IPR044570">
    <property type="entry name" value="Set1-like"/>
</dbReference>
<feature type="domain" description="RRM" evidence="15">
    <location>
        <begin position="109"/>
        <end position="196"/>
    </location>
</feature>
<comment type="catalytic activity">
    <reaction evidence="12">
        <text>N(6),N(6)-dimethyl-L-lysyl(4)-[histone H3] + S-adenosyl-L-methionine = N(6),N(6),N(6)-trimethyl-L-lysyl(4)-[histone H3] + S-adenosyl-L-homocysteine + H(+)</text>
        <dbReference type="Rhea" id="RHEA:60272"/>
        <dbReference type="Rhea" id="RHEA-COMP:15537"/>
        <dbReference type="Rhea" id="RHEA-COMP:15540"/>
        <dbReference type="ChEBI" id="CHEBI:15378"/>
        <dbReference type="ChEBI" id="CHEBI:57856"/>
        <dbReference type="ChEBI" id="CHEBI:59789"/>
        <dbReference type="ChEBI" id="CHEBI:61961"/>
        <dbReference type="ChEBI" id="CHEBI:61976"/>
    </reaction>
</comment>
<feature type="compositionally biased region" description="Polar residues" evidence="14">
    <location>
        <begin position="1"/>
        <end position="17"/>
    </location>
</feature>
<dbReference type="AlphaFoldDB" id="A0A1R1XQE4"/>
<dbReference type="PANTHER" id="PTHR45814:SF2">
    <property type="entry name" value="HISTONE-LYSINE N-METHYLTRANSFERASE SETD1"/>
    <property type="match status" value="1"/>
</dbReference>
<sequence length="956" mass="106554">MSNNDYNHLLPNTSIIDNGNKCKTRNSFSSSSSKNPSNNLSSRDRSNLNIAEKIVTHNNSAIYKLKASRNDPRNSKNYLKLRSLIPNPYVLNATSFKKDRHTVQKSPNFGLVFFNLSPLVTTEQIHNQFDDFGYISKIHLARDPSTGMSLGISLIEFGYLNEADSPRESAMNAFKNLDFLTSRFPGSKIQVNVLGKFVADSDPNTRSLPYDNLKSKISKDIKIPQNISPVKNKLLTKTDHQNNSAGQPSTDSLDSLIAVTATDISTNNGFLNGVLSDLKYIPPTFKEPLKIFEKLKSEFNEPISSNLIAQLSNSFILDIKRKVLRGLIESKLSLIIDKNKTETINISKTVTKEEKTKPAYPQIPSTNINSILQSLPVFRKNRIKDANLTTLKKRKISSSDEEDNAFYLPESESKSNINSNFNGLSSNRKINRNKIKKLTENKYSSDEKSDHSSNNQDIDSSDMSMSESEEESPGIVNQVPQGNKKTSSVLSEYANLPDQSLKMSSSSIDNLIASESDHVEGGATIDDYNSHESNDSDCSTNDDSNYIASKEIKIKSISISKIGTRAQKKIITNTSIYKNINSSSNSDIEKENSFTATKNYRKTKKLDKADDESLVDIDTLETYNGPLSRNSSGSARTQGYYKIPKSEKSRYLLPLLSCLHWSANFFTSPRTNISILQNMEISEKNRLEIESIDANSEILSFSSYKNPSFQHITESLGKSNGLDSLDFKHSSSTHNSSSTSKSRSHRAANRNLRAQLSEYKPSTFSSSENLGNSTSRKNGGLSHDKSQVSTRNSSSVNVTNVLNFNSLESRKKSLFFAKSGIHDYGLFTRENIYAGEFVIEYIGEIIRSSLADLREHRYHTEYGLPSDCCYLFRIDNETVIDATLTGNIARFVNHSCDPNCMAKVIVADGSKRIGIYAKTDIGIGDEITYDYKFSVEDSEDKIPCLCGAAACRGYLN</sequence>
<evidence type="ECO:0000313" key="18">
    <source>
        <dbReference type="EMBL" id="OMJ16851.1"/>
    </source>
</evidence>
<dbReference type="PROSITE" id="PS50102">
    <property type="entry name" value="RRM"/>
    <property type="match status" value="1"/>
</dbReference>
<feature type="region of interest" description="Disordered" evidence="14">
    <location>
        <begin position="1"/>
        <end position="46"/>
    </location>
</feature>
<keyword evidence="13" id="KW-0694">RNA-binding</keyword>
<comment type="subcellular location">
    <subcellularLocation>
        <location evidence="1">Nucleus</location>
    </subcellularLocation>
</comment>
<evidence type="ECO:0000256" key="9">
    <source>
        <dbReference type="ARBA" id="ARBA00030093"/>
    </source>
</evidence>
<evidence type="ECO:0000256" key="5">
    <source>
        <dbReference type="ARBA" id="ARBA00022679"/>
    </source>
</evidence>
<name>A0A1R1XQE4_9FUNG</name>
<dbReference type="Pfam" id="PF11764">
    <property type="entry name" value="N-SET"/>
    <property type="match status" value="1"/>
</dbReference>
<dbReference type="Gene3D" id="2.170.270.10">
    <property type="entry name" value="SET domain"/>
    <property type="match status" value="1"/>
</dbReference>
<evidence type="ECO:0000256" key="2">
    <source>
        <dbReference type="ARBA" id="ARBA00012182"/>
    </source>
</evidence>
<dbReference type="Proteomes" id="UP000187283">
    <property type="component" value="Unassembled WGS sequence"/>
</dbReference>
<dbReference type="InterPro" id="IPR035979">
    <property type="entry name" value="RBD_domain_sf"/>
</dbReference>
<evidence type="ECO:0000256" key="8">
    <source>
        <dbReference type="ARBA" id="ARBA00023242"/>
    </source>
</evidence>
<evidence type="ECO:0000256" key="10">
    <source>
        <dbReference type="ARBA" id="ARBA00047571"/>
    </source>
</evidence>
<dbReference type="PANTHER" id="PTHR45814">
    <property type="entry name" value="HISTONE-LYSINE N-METHYLTRANSFERASE SETD1"/>
    <property type="match status" value="1"/>
</dbReference>
<evidence type="ECO:0000256" key="11">
    <source>
        <dbReference type="ARBA" id="ARBA00047583"/>
    </source>
</evidence>
<feature type="domain" description="SET" evidence="16">
    <location>
        <begin position="805"/>
        <end position="932"/>
    </location>
</feature>
<dbReference type="GO" id="GO:0048188">
    <property type="term" value="C:Set1C/COMPASS complex"/>
    <property type="evidence" value="ECO:0007669"/>
    <property type="project" value="TreeGrafter"/>
</dbReference>
<evidence type="ECO:0000259" key="15">
    <source>
        <dbReference type="PROSITE" id="PS50102"/>
    </source>
</evidence>
<dbReference type="InterPro" id="IPR003616">
    <property type="entry name" value="Post-SET_dom"/>
</dbReference>
<dbReference type="InterPro" id="IPR024657">
    <property type="entry name" value="COMPASS_Set1_N-SET"/>
</dbReference>
<evidence type="ECO:0000256" key="7">
    <source>
        <dbReference type="ARBA" id="ARBA00022853"/>
    </source>
</evidence>
<organism evidence="18 19">
    <name type="scientific">Smittium culicis</name>
    <dbReference type="NCBI Taxonomy" id="133412"/>
    <lineage>
        <taxon>Eukaryota</taxon>
        <taxon>Fungi</taxon>
        <taxon>Fungi incertae sedis</taxon>
        <taxon>Zoopagomycota</taxon>
        <taxon>Kickxellomycotina</taxon>
        <taxon>Harpellomycetes</taxon>
        <taxon>Harpellales</taxon>
        <taxon>Legeriomycetaceae</taxon>
        <taxon>Smittium</taxon>
    </lineage>
</organism>
<feature type="region of interest" description="Disordered" evidence="14">
    <location>
        <begin position="522"/>
        <end position="542"/>
    </location>
</feature>
<keyword evidence="7" id="KW-0156">Chromatin regulator</keyword>
<dbReference type="InterPro" id="IPR000504">
    <property type="entry name" value="RRM_dom"/>
</dbReference>
<dbReference type="PROSITE" id="PS50868">
    <property type="entry name" value="POST_SET"/>
    <property type="match status" value="1"/>
</dbReference>
<evidence type="ECO:0000256" key="14">
    <source>
        <dbReference type="SAM" id="MobiDB-lite"/>
    </source>
</evidence>
<feature type="compositionally biased region" description="Basic and acidic residues" evidence="14">
    <location>
        <begin position="439"/>
        <end position="451"/>
    </location>
</feature>
<dbReference type="InterPro" id="IPR001214">
    <property type="entry name" value="SET_dom"/>
</dbReference>
<keyword evidence="8" id="KW-0539">Nucleus</keyword>
<feature type="compositionally biased region" description="Polar residues" evidence="14">
    <location>
        <begin position="760"/>
        <end position="777"/>
    </location>
</feature>
<dbReference type="GO" id="GO:0032259">
    <property type="term" value="P:methylation"/>
    <property type="evidence" value="ECO:0007669"/>
    <property type="project" value="UniProtKB-KW"/>
</dbReference>
<dbReference type="EMBL" id="LSSN01002208">
    <property type="protein sequence ID" value="OMJ16851.1"/>
    <property type="molecule type" value="Genomic_DNA"/>
</dbReference>
<feature type="domain" description="Post-SET" evidence="17">
    <location>
        <begin position="940"/>
        <end position="956"/>
    </location>
</feature>
<keyword evidence="6" id="KW-0949">S-adenosyl-L-methionine</keyword>
<dbReference type="InterPro" id="IPR046341">
    <property type="entry name" value="SET_dom_sf"/>
</dbReference>
<keyword evidence="5 18" id="KW-0808">Transferase</keyword>
<evidence type="ECO:0000256" key="6">
    <source>
        <dbReference type="ARBA" id="ARBA00022691"/>
    </source>
</evidence>
<reference evidence="18 19" key="1">
    <citation type="submission" date="2017-01" db="EMBL/GenBank/DDBJ databases">
        <authorList>
            <person name="Mah S.A."/>
            <person name="Swanson W.J."/>
            <person name="Moy G.W."/>
            <person name="Vacquier V.D."/>
        </authorList>
    </citation>
    <scope>NUCLEOTIDE SEQUENCE [LARGE SCALE GENOMIC DNA]</scope>
    <source>
        <strain evidence="18 19">GSMNP</strain>
    </source>
</reference>
<comment type="caution">
    <text evidence="18">The sequence shown here is derived from an EMBL/GenBank/DDBJ whole genome shotgun (WGS) entry which is preliminary data.</text>
</comment>
<evidence type="ECO:0000256" key="13">
    <source>
        <dbReference type="PROSITE-ProRule" id="PRU00176"/>
    </source>
</evidence>
<feature type="region of interest" description="Disordered" evidence="14">
    <location>
        <begin position="726"/>
        <end position="792"/>
    </location>
</feature>
<evidence type="ECO:0000256" key="1">
    <source>
        <dbReference type="ARBA" id="ARBA00004123"/>
    </source>
</evidence>
<feature type="compositionally biased region" description="Polar residues" evidence="14">
    <location>
        <begin position="478"/>
        <end position="487"/>
    </location>
</feature>
<dbReference type="STRING" id="133412.A0A1R1XQE4"/>
<accession>A0A1R1XQE4</accession>
<dbReference type="GO" id="GO:0003723">
    <property type="term" value="F:RNA binding"/>
    <property type="evidence" value="ECO:0007669"/>
    <property type="project" value="UniProtKB-UniRule"/>
</dbReference>
<evidence type="ECO:0000313" key="19">
    <source>
        <dbReference type="Proteomes" id="UP000187283"/>
    </source>
</evidence>
<keyword evidence="19" id="KW-1185">Reference proteome</keyword>
<dbReference type="SMART" id="SM00508">
    <property type="entry name" value="PostSET"/>
    <property type="match status" value="1"/>
</dbReference>
<dbReference type="GO" id="GO:0140999">
    <property type="term" value="F:histone H3K4 trimethyltransferase activity"/>
    <property type="evidence" value="ECO:0007669"/>
    <property type="project" value="UniProtKB-EC"/>
</dbReference>
<proteinExistence type="predicted"/>
<evidence type="ECO:0000256" key="3">
    <source>
        <dbReference type="ARBA" id="ARBA00015839"/>
    </source>
</evidence>
<dbReference type="SMART" id="SM00317">
    <property type="entry name" value="SET"/>
    <property type="match status" value="1"/>
</dbReference>
<dbReference type="SUPFAM" id="SSF82199">
    <property type="entry name" value="SET domain"/>
    <property type="match status" value="1"/>
</dbReference>
<dbReference type="SUPFAM" id="SSF54928">
    <property type="entry name" value="RNA-binding domain, RBD"/>
    <property type="match status" value="1"/>
</dbReference>
<evidence type="ECO:0000256" key="4">
    <source>
        <dbReference type="ARBA" id="ARBA00022603"/>
    </source>
</evidence>
<comment type="catalytic activity">
    <reaction evidence="11">
        <text>N(6)-methyl-L-lysyl(4)-[histone H3] + S-adenosyl-L-methionine = N(6),N(6)-dimethyl-L-lysyl(4)-[histone H3] + S-adenosyl-L-homocysteine + H(+)</text>
        <dbReference type="Rhea" id="RHEA:60268"/>
        <dbReference type="Rhea" id="RHEA-COMP:15540"/>
        <dbReference type="Rhea" id="RHEA-COMP:15543"/>
        <dbReference type="ChEBI" id="CHEBI:15378"/>
        <dbReference type="ChEBI" id="CHEBI:57856"/>
        <dbReference type="ChEBI" id="CHEBI:59789"/>
        <dbReference type="ChEBI" id="CHEBI:61929"/>
        <dbReference type="ChEBI" id="CHEBI:61976"/>
    </reaction>
</comment>
<dbReference type="EC" id="2.1.1.354" evidence="2"/>
<dbReference type="OrthoDB" id="308383at2759"/>
<evidence type="ECO:0000256" key="12">
    <source>
        <dbReference type="ARBA" id="ARBA00049129"/>
    </source>
</evidence>
<keyword evidence="4 18" id="KW-0489">Methyltransferase</keyword>
<dbReference type="PROSITE" id="PS50280">
    <property type="entry name" value="SET"/>
    <property type="match status" value="1"/>
</dbReference>
<evidence type="ECO:0000259" key="16">
    <source>
        <dbReference type="PROSITE" id="PS50280"/>
    </source>
</evidence>
<feature type="compositionally biased region" description="Low complexity" evidence="14">
    <location>
        <begin position="730"/>
        <end position="741"/>
    </location>
</feature>
<comment type="catalytic activity">
    <reaction evidence="10">
        <text>L-lysyl(4)-[histone H3] + 3 S-adenosyl-L-methionine = N(6),N(6),N(6)-trimethyl-L-lysyl(4)-[histone H3] + 3 S-adenosyl-L-homocysteine + 3 H(+)</text>
        <dbReference type="Rhea" id="RHEA:60260"/>
        <dbReference type="Rhea" id="RHEA-COMP:15537"/>
        <dbReference type="Rhea" id="RHEA-COMP:15547"/>
        <dbReference type="ChEBI" id="CHEBI:15378"/>
        <dbReference type="ChEBI" id="CHEBI:29969"/>
        <dbReference type="ChEBI" id="CHEBI:57856"/>
        <dbReference type="ChEBI" id="CHEBI:59789"/>
        <dbReference type="ChEBI" id="CHEBI:61961"/>
        <dbReference type="EC" id="2.1.1.354"/>
    </reaction>
</comment>
<feature type="compositionally biased region" description="Low complexity" evidence="14">
    <location>
        <begin position="452"/>
        <end position="466"/>
    </location>
</feature>